<evidence type="ECO:0000259" key="2">
    <source>
        <dbReference type="PROSITE" id="PS51109"/>
    </source>
</evidence>
<keyword evidence="1" id="KW-0732">Signal</keyword>
<keyword evidence="4" id="KW-1185">Reference proteome</keyword>
<evidence type="ECO:0000313" key="4">
    <source>
        <dbReference type="Proteomes" id="UP000422764"/>
    </source>
</evidence>
<name>A0A6I6ELV4_9CLOT</name>
<dbReference type="Proteomes" id="UP000422764">
    <property type="component" value="Chromosome"/>
</dbReference>
<proteinExistence type="predicted"/>
<evidence type="ECO:0000256" key="1">
    <source>
        <dbReference type="ARBA" id="ARBA00022729"/>
    </source>
</evidence>
<dbReference type="AlphaFoldDB" id="A0A6I6ELV4"/>
<gene>
    <name evidence="3" type="ORF">GOM49_05835</name>
</gene>
<reference evidence="3 4" key="1">
    <citation type="submission" date="2019-12" db="EMBL/GenBank/DDBJ databases">
        <title>Genome sequenceing of Clostridium bovifaecis.</title>
        <authorList>
            <person name="Yao Y."/>
        </authorList>
    </citation>
    <scope>NUCLEOTIDE SEQUENCE [LARGE SCALE GENOMIC DNA]</scope>
    <source>
        <strain evidence="3 4">BXX</strain>
    </source>
</reference>
<organism evidence="3 4">
    <name type="scientific">Clostridium bovifaecis</name>
    <dbReference type="NCBI Taxonomy" id="2184719"/>
    <lineage>
        <taxon>Bacteria</taxon>
        <taxon>Bacillati</taxon>
        <taxon>Bacillota</taxon>
        <taxon>Clostridia</taxon>
        <taxon>Eubacteriales</taxon>
        <taxon>Clostridiaceae</taxon>
        <taxon>Clostridium</taxon>
    </lineage>
</organism>
<protein>
    <recommendedName>
        <fullName evidence="2">G5 domain-containing protein</fullName>
    </recommendedName>
</protein>
<evidence type="ECO:0000313" key="3">
    <source>
        <dbReference type="EMBL" id="QGU94692.1"/>
    </source>
</evidence>
<accession>A0A6I6ELV4</accession>
<dbReference type="Pfam" id="PF07501">
    <property type="entry name" value="G5"/>
    <property type="match status" value="1"/>
</dbReference>
<dbReference type="EMBL" id="CP046522">
    <property type="protein sequence ID" value="QGU94692.1"/>
    <property type="molecule type" value="Genomic_DNA"/>
</dbReference>
<sequence>MKVELISQTLERKESPVKYISDMGMQPGSTSIVQKGHTGYKSKLIKKVYENGKLIKTETVSQDKYLAAPTIIRQGI</sequence>
<dbReference type="PROSITE" id="PS51109">
    <property type="entry name" value="G5"/>
    <property type="match status" value="1"/>
</dbReference>
<dbReference type="Gene3D" id="2.20.230.10">
    <property type="entry name" value="Resuscitation-promoting factor rpfb"/>
    <property type="match status" value="1"/>
</dbReference>
<dbReference type="InterPro" id="IPR011098">
    <property type="entry name" value="G5_dom"/>
</dbReference>
<feature type="domain" description="G5" evidence="2">
    <location>
        <begin position="1"/>
        <end position="76"/>
    </location>
</feature>
<dbReference type="SMART" id="SM01208">
    <property type="entry name" value="G5"/>
    <property type="match status" value="1"/>
</dbReference>